<dbReference type="SMART" id="SM00530">
    <property type="entry name" value="HTH_XRE"/>
    <property type="match status" value="1"/>
</dbReference>
<gene>
    <name evidence="2" type="ORF">C7C46_18965</name>
</gene>
<accession>A0A2V4NNH7</accession>
<keyword evidence="3" id="KW-1185">Reference proteome</keyword>
<dbReference type="GO" id="GO:0003677">
    <property type="term" value="F:DNA binding"/>
    <property type="evidence" value="ECO:0007669"/>
    <property type="project" value="InterPro"/>
</dbReference>
<dbReference type="AlphaFoldDB" id="A0A2V4NNH7"/>
<dbReference type="Gene3D" id="1.10.260.40">
    <property type="entry name" value="lambda repressor-like DNA-binding domains"/>
    <property type="match status" value="1"/>
</dbReference>
<evidence type="ECO:0000259" key="1">
    <source>
        <dbReference type="PROSITE" id="PS50943"/>
    </source>
</evidence>
<protein>
    <recommendedName>
        <fullName evidence="1">HTH cro/C1-type domain-containing protein</fullName>
    </recommendedName>
</protein>
<dbReference type="PROSITE" id="PS50943">
    <property type="entry name" value="HTH_CROC1"/>
    <property type="match status" value="1"/>
</dbReference>
<comment type="caution">
    <text evidence="2">The sequence shown here is derived from an EMBL/GenBank/DDBJ whole genome shotgun (WGS) entry which is preliminary data.</text>
</comment>
<dbReference type="EMBL" id="PYBW01000068">
    <property type="protein sequence ID" value="PYC77328.1"/>
    <property type="molecule type" value="Genomic_DNA"/>
</dbReference>
<dbReference type="SUPFAM" id="SSF47413">
    <property type="entry name" value="lambda repressor-like DNA-binding domains"/>
    <property type="match status" value="1"/>
</dbReference>
<proteinExistence type="predicted"/>
<dbReference type="CDD" id="cd00093">
    <property type="entry name" value="HTH_XRE"/>
    <property type="match status" value="1"/>
</dbReference>
<evidence type="ECO:0000313" key="2">
    <source>
        <dbReference type="EMBL" id="PYC77328.1"/>
    </source>
</evidence>
<evidence type="ECO:0000313" key="3">
    <source>
        <dbReference type="Proteomes" id="UP000248039"/>
    </source>
</evidence>
<sequence>MPRLAWLCTADSFASVDRFDYWSTGAVSARRGHVGGHPGRVVIGDVIRDLRLAQKRTQAQLAALLCELSGNPEGTPGRDQVKRWETGRVIPGKYWVGLLALALGVPRADLEKEAHATREQRRTARSAHGVAVPGPRRAELLDMLASVAGGDESWLSRSIGPYDFSVAMANLADRDQGTKRRLVRWLDDGSTSMLRGNAQSTLFKTHQSDLVERAEQSMGRDEETRRRCMRCFTRRAFGLSWPDASQYTALAAPPAEIRSLGQLLHDPHDPSNRWCAAVFLGEAVEGGSGAARALLVGALRTESSRENLRAIGLGLNGERPWS</sequence>
<reference evidence="2 3" key="1">
    <citation type="submission" date="2018-03" db="EMBL/GenBank/DDBJ databases">
        <title>Bioinformatic expansion and discovery of thiopeptide antibiotics.</title>
        <authorList>
            <person name="Schwalen C.J."/>
            <person name="Hudson G.A."/>
            <person name="Mitchell D.A."/>
        </authorList>
    </citation>
    <scope>NUCLEOTIDE SEQUENCE [LARGE SCALE GENOMIC DNA]</scope>
    <source>
        <strain evidence="2 3">ATCC 21389</strain>
    </source>
</reference>
<dbReference type="InterPro" id="IPR010982">
    <property type="entry name" value="Lambda_DNA-bd_dom_sf"/>
</dbReference>
<name>A0A2V4NNH7_9ACTN</name>
<organism evidence="2 3">
    <name type="scientific">Streptomyces tateyamensis</name>
    <dbReference type="NCBI Taxonomy" id="565073"/>
    <lineage>
        <taxon>Bacteria</taxon>
        <taxon>Bacillati</taxon>
        <taxon>Actinomycetota</taxon>
        <taxon>Actinomycetes</taxon>
        <taxon>Kitasatosporales</taxon>
        <taxon>Streptomycetaceae</taxon>
        <taxon>Streptomyces</taxon>
    </lineage>
</organism>
<dbReference type="Proteomes" id="UP000248039">
    <property type="component" value="Unassembled WGS sequence"/>
</dbReference>
<dbReference type="InterPro" id="IPR001387">
    <property type="entry name" value="Cro/C1-type_HTH"/>
</dbReference>
<feature type="domain" description="HTH cro/C1-type" evidence="1">
    <location>
        <begin position="47"/>
        <end position="110"/>
    </location>
</feature>